<evidence type="ECO:0000313" key="1">
    <source>
        <dbReference type="EMBL" id="MEC5385156.1"/>
    </source>
</evidence>
<accession>A0ABU6K0G0</accession>
<dbReference type="RefSeq" id="WP_327598119.1">
    <property type="nucleotide sequence ID" value="NZ_JAYXHS010000001.1"/>
</dbReference>
<proteinExistence type="predicted"/>
<comment type="caution">
    <text evidence="1">The sequence shown here is derived from an EMBL/GenBank/DDBJ whole genome shotgun (WGS) entry which is preliminary data.</text>
</comment>
<dbReference type="Gene3D" id="1.10.150.20">
    <property type="entry name" value="5' to 3' exonuclease, C-terminal subdomain"/>
    <property type="match status" value="1"/>
</dbReference>
<evidence type="ECO:0008006" key="3">
    <source>
        <dbReference type="Google" id="ProtNLM"/>
    </source>
</evidence>
<dbReference type="SUPFAM" id="SSF47789">
    <property type="entry name" value="C-terminal domain of RNA polymerase alpha subunit"/>
    <property type="match status" value="1"/>
</dbReference>
<sequence length="99" mass="11035">MGMRCLSTRELNALRVALDKRHVSIDDVAGLDYGRLIRVPGLGRKSIANIRAWLAEQGRSLSNDRGEQAGEPEEEEVRNIQRAITYLHEHGYTVLPPAG</sequence>
<dbReference type="EMBL" id="JAYXHS010000001">
    <property type="protein sequence ID" value="MEC5385156.1"/>
    <property type="molecule type" value="Genomic_DNA"/>
</dbReference>
<protein>
    <recommendedName>
        <fullName evidence="3">RNA polymerase alpha subunit C-terminal domain-containing protein</fullName>
    </recommendedName>
</protein>
<evidence type="ECO:0000313" key="2">
    <source>
        <dbReference type="Proteomes" id="UP001331561"/>
    </source>
</evidence>
<organism evidence="1 2">
    <name type="scientific">Uliginosibacterium silvisoli</name>
    <dbReference type="NCBI Taxonomy" id="3114758"/>
    <lineage>
        <taxon>Bacteria</taxon>
        <taxon>Pseudomonadati</taxon>
        <taxon>Pseudomonadota</taxon>
        <taxon>Betaproteobacteria</taxon>
        <taxon>Rhodocyclales</taxon>
        <taxon>Zoogloeaceae</taxon>
        <taxon>Uliginosibacterium</taxon>
    </lineage>
</organism>
<name>A0ABU6K0G0_9RHOO</name>
<gene>
    <name evidence="1" type="ORF">VVD49_05440</name>
</gene>
<dbReference type="Proteomes" id="UP001331561">
    <property type="component" value="Unassembled WGS sequence"/>
</dbReference>
<keyword evidence="2" id="KW-1185">Reference proteome</keyword>
<reference evidence="1 2" key="1">
    <citation type="submission" date="2024-01" db="EMBL/GenBank/DDBJ databases">
        <title>Uliginosibacterium soil sp. nov.</title>
        <authorList>
            <person name="Lv Y."/>
        </authorList>
    </citation>
    <scope>NUCLEOTIDE SEQUENCE [LARGE SCALE GENOMIC DNA]</scope>
    <source>
        <strain evidence="1 2">H3</strain>
    </source>
</reference>